<protein>
    <submittedName>
        <fullName evidence="2">Lysine-specific demethylase 2B</fullName>
    </submittedName>
</protein>
<comment type="caution">
    <text evidence="2">The sequence shown here is derived from an EMBL/GenBank/DDBJ whole genome shotgun (WGS) entry which is preliminary data.</text>
</comment>
<keyword evidence="1" id="KW-0479">Metal-binding</keyword>
<evidence type="ECO:0000313" key="3">
    <source>
        <dbReference type="Proteomes" id="UP001174136"/>
    </source>
</evidence>
<keyword evidence="3" id="KW-1185">Reference proteome</keyword>
<evidence type="ECO:0000256" key="1">
    <source>
        <dbReference type="ARBA" id="ARBA00022723"/>
    </source>
</evidence>
<organism evidence="2 3">
    <name type="scientific">Merluccius polli</name>
    <name type="common">Benguela hake</name>
    <name type="synonym">Merluccius cadenati</name>
    <dbReference type="NCBI Taxonomy" id="89951"/>
    <lineage>
        <taxon>Eukaryota</taxon>
        <taxon>Metazoa</taxon>
        <taxon>Chordata</taxon>
        <taxon>Craniata</taxon>
        <taxon>Vertebrata</taxon>
        <taxon>Euteleostomi</taxon>
        <taxon>Actinopterygii</taxon>
        <taxon>Neopterygii</taxon>
        <taxon>Teleostei</taxon>
        <taxon>Neoteleostei</taxon>
        <taxon>Acanthomorphata</taxon>
        <taxon>Zeiogadaria</taxon>
        <taxon>Gadariae</taxon>
        <taxon>Gadiformes</taxon>
        <taxon>Gadoidei</taxon>
        <taxon>Merlucciidae</taxon>
        <taxon>Merluccius</taxon>
    </lineage>
</organism>
<dbReference type="SUPFAM" id="SSF52047">
    <property type="entry name" value="RNI-like"/>
    <property type="match status" value="1"/>
</dbReference>
<dbReference type="InterPro" id="IPR032675">
    <property type="entry name" value="LRR_dom_sf"/>
</dbReference>
<dbReference type="Gene3D" id="3.80.10.10">
    <property type="entry name" value="Ribonuclease Inhibitor"/>
    <property type="match status" value="1"/>
</dbReference>
<accession>A0AA47MJP4</accession>
<dbReference type="PANTHER" id="PTHR23123">
    <property type="entry name" value="PHD/F-BOX CONTAINING PROTEIN"/>
    <property type="match status" value="1"/>
</dbReference>
<dbReference type="GO" id="GO:0046872">
    <property type="term" value="F:metal ion binding"/>
    <property type="evidence" value="ECO:0007669"/>
    <property type="project" value="UniProtKB-KW"/>
</dbReference>
<evidence type="ECO:0000313" key="2">
    <source>
        <dbReference type="EMBL" id="KAK0141334.1"/>
    </source>
</evidence>
<dbReference type="InterPro" id="IPR050690">
    <property type="entry name" value="JHDM1_Histone_Demethylase"/>
</dbReference>
<gene>
    <name evidence="2" type="primary">KDM2B</name>
    <name evidence="2" type="ORF">N1851_021664</name>
</gene>
<dbReference type="EMBL" id="JAOPHQ010003976">
    <property type="protein sequence ID" value="KAK0141334.1"/>
    <property type="molecule type" value="Genomic_DNA"/>
</dbReference>
<sequence>MYLCRCCDKQLWRYVDVRRCRVISPLMLSGLIRRQPIVLDLSWTNISKTQLSWLINRLPGLRVLLLSGCSWVAVSALCTSSGPLLKTLDVQWVEGLADPQMRDLLSPPTDNRPGQCDNRSRLCNVEELRLAGLDITDATLRRLILHTPALTQLDLSYCNHITDQSVNLLTAAGTATRDSLTHVSLSGEELTTRHKK</sequence>
<reference evidence="2" key="1">
    <citation type="journal article" date="2023" name="Front. Mar. Sci.">
        <title>A new Merluccius polli reference genome to investigate the effects of global change in West African waters.</title>
        <authorList>
            <person name="Mateo J.L."/>
            <person name="Blanco-Fernandez C."/>
            <person name="Garcia-Vazquez E."/>
            <person name="Machado-Schiaffino G."/>
        </authorList>
    </citation>
    <scope>NUCLEOTIDE SEQUENCE</scope>
    <source>
        <strain evidence="2">C29</strain>
        <tissue evidence="2">Fin</tissue>
    </source>
</reference>
<proteinExistence type="predicted"/>
<dbReference type="AlphaFoldDB" id="A0AA47MJP4"/>
<dbReference type="Proteomes" id="UP001174136">
    <property type="component" value="Unassembled WGS sequence"/>
</dbReference>
<name>A0AA47MJP4_MERPO</name>